<accession>A0A372LTW9</accession>
<organism evidence="1 2">
    <name type="scientific">Peribacillus saganii</name>
    <dbReference type="NCBI Taxonomy" id="2303992"/>
    <lineage>
        <taxon>Bacteria</taxon>
        <taxon>Bacillati</taxon>
        <taxon>Bacillota</taxon>
        <taxon>Bacilli</taxon>
        <taxon>Bacillales</taxon>
        <taxon>Bacillaceae</taxon>
        <taxon>Peribacillus</taxon>
    </lineage>
</organism>
<dbReference type="Proteomes" id="UP000264541">
    <property type="component" value="Unassembled WGS sequence"/>
</dbReference>
<sequence length="106" mass="13075">MPEEESSNKSQSQRELWRKQVEKLNQLPHMKQHQLNNGWKLYTNAEFSFWDNDHNYLIVDHELDTVFVFYFKEDAIKVKKSSWDIEFTFNMKKQHIKVFRKYSEDQ</sequence>
<dbReference type="AlphaFoldDB" id="A0A372LTW9"/>
<dbReference type="EMBL" id="QVTE01000003">
    <property type="protein sequence ID" value="RFU71506.1"/>
    <property type="molecule type" value="Genomic_DNA"/>
</dbReference>
<dbReference type="OrthoDB" id="9839783at2"/>
<gene>
    <name evidence="1" type="ORF">D0469_01315</name>
</gene>
<dbReference type="RefSeq" id="WP_117324857.1">
    <property type="nucleotide sequence ID" value="NZ_QVTE01000003.1"/>
</dbReference>
<evidence type="ECO:0000313" key="2">
    <source>
        <dbReference type="Proteomes" id="UP000264541"/>
    </source>
</evidence>
<reference evidence="1 2" key="1">
    <citation type="submission" date="2018-08" db="EMBL/GenBank/DDBJ databases">
        <title>Bacillus chawlae sp. nov., Bacillus glennii sp. nov., and Bacillus saganii sp. nov. Isolated from the Vehicle Assembly Building at Kennedy Space Center where the Viking Spacecraft were Assembled.</title>
        <authorList>
            <person name="Seuylemezian A."/>
            <person name="Vaishampayan P."/>
        </authorList>
    </citation>
    <scope>NUCLEOTIDE SEQUENCE [LARGE SCALE GENOMIC DNA]</scope>
    <source>
        <strain evidence="1 2">V47-23a</strain>
    </source>
</reference>
<name>A0A372LTW9_9BACI</name>
<evidence type="ECO:0000313" key="1">
    <source>
        <dbReference type="EMBL" id="RFU71506.1"/>
    </source>
</evidence>
<keyword evidence="2" id="KW-1185">Reference proteome</keyword>
<proteinExistence type="predicted"/>
<protein>
    <submittedName>
        <fullName evidence="1">Uncharacterized protein</fullName>
    </submittedName>
</protein>
<comment type="caution">
    <text evidence="1">The sequence shown here is derived from an EMBL/GenBank/DDBJ whole genome shotgun (WGS) entry which is preliminary data.</text>
</comment>